<dbReference type="SUPFAM" id="SSF53335">
    <property type="entry name" value="S-adenosyl-L-methionine-dependent methyltransferases"/>
    <property type="match status" value="1"/>
</dbReference>
<name>A0A498CKN7_9FIRM</name>
<dbReference type="Pfam" id="PF08241">
    <property type="entry name" value="Methyltransf_11"/>
    <property type="match status" value="1"/>
</dbReference>
<protein>
    <submittedName>
        <fullName evidence="5">Class I SAM-dependent methyltransferase</fullName>
    </submittedName>
</protein>
<evidence type="ECO:0000313" key="5">
    <source>
        <dbReference type="EMBL" id="RLL09670.1"/>
    </source>
</evidence>
<comment type="caution">
    <text evidence="5">The sequence shown here is derived from an EMBL/GenBank/DDBJ whole genome shotgun (WGS) entry which is preliminary data.</text>
</comment>
<evidence type="ECO:0000256" key="3">
    <source>
        <dbReference type="ARBA" id="ARBA00022679"/>
    </source>
</evidence>
<dbReference type="Gene3D" id="3.40.50.150">
    <property type="entry name" value="Vaccinia Virus protein VP39"/>
    <property type="match status" value="1"/>
</dbReference>
<sequence>MNTNRNIDHGRAFDWGRASADYAKYRDIYPPEFYRRLLDMGLCTKGQAVLDLGTGTGVLPRNLCRYGASFVGTDISEEQIAQARRLAEEAGLEIAFRCLPAEETDFPDGSFDVVTACQCFFYFDHALLAPRLSRILKRPGRLAALYMAWLPGEDPIAAKSEELVQRYNPGWTGGGETRHPIAVPDAYEAGFEVERQEVFDLRVPFTREGWNGRMKACRGIGASLPAEEIARFDREHLALLERIAPPRFEILHYAAVTVLRTKETGASAPQ</sequence>
<keyword evidence="2 5" id="KW-0489">Methyltransferase</keyword>
<dbReference type="RefSeq" id="WP_121587161.1">
    <property type="nucleotide sequence ID" value="NZ_DBFSDP010000253.1"/>
</dbReference>
<accession>A0A498CKN7</accession>
<dbReference type="GO" id="GO:0008757">
    <property type="term" value="F:S-adenosylmethionine-dependent methyltransferase activity"/>
    <property type="evidence" value="ECO:0007669"/>
    <property type="project" value="InterPro"/>
</dbReference>
<keyword evidence="3 5" id="KW-0808">Transferase</keyword>
<dbReference type="InterPro" id="IPR051052">
    <property type="entry name" value="Diverse_substrate_MTase"/>
</dbReference>
<dbReference type="InterPro" id="IPR029063">
    <property type="entry name" value="SAM-dependent_MTases_sf"/>
</dbReference>
<proteinExistence type="inferred from homology"/>
<evidence type="ECO:0000313" key="6">
    <source>
        <dbReference type="Proteomes" id="UP000276301"/>
    </source>
</evidence>
<feature type="domain" description="Methyltransferase type 11" evidence="4">
    <location>
        <begin position="50"/>
        <end position="143"/>
    </location>
</feature>
<comment type="similarity">
    <text evidence="1">Belongs to the methyltransferase superfamily.</text>
</comment>
<dbReference type="InterPro" id="IPR013216">
    <property type="entry name" value="Methyltransf_11"/>
</dbReference>
<evidence type="ECO:0000256" key="1">
    <source>
        <dbReference type="ARBA" id="ARBA00008361"/>
    </source>
</evidence>
<dbReference type="Proteomes" id="UP000276301">
    <property type="component" value="Unassembled WGS sequence"/>
</dbReference>
<evidence type="ECO:0000259" key="4">
    <source>
        <dbReference type="Pfam" id="PF08241"/>
    </source>
</evidence>
<gene>
    <name evidence="5" type="ORF">D4A47_09930</name>
</gene>
<dbReference type="GO" id="GO:0032259">
    <property type="term" value="P:methylation"/>
    <property type="evidence" value="ECO:0007669"/>
    <property type="project" value="UniProtKB-KW"/>
</dbReference>
<dbReference type="PANTHER" id="PTHR44942:SF4">
    <property type="entry name" value="METHYLTRANSFERASE TYPE 11 DOMAIN-CONTAINING PROTEIN"/>
    <property type="match status" value="1"/>
</dbReference>
<dbReference type="EMBL" id="RCHT01000019">
    <property type="protein sequence ID" value="RLL09670.1"/>
    <property type="molecule type" value="Genomic_DNA"/>
</dbReference>
<evidence type="ECO:0000256" key="2">
    <source>
        <dbReference type="ARBA" id="ARBA00022603"/>
    </source>
</evidence>
<organism evidence="5 6">
    <name type="scientific">Anaerotruncus massiliensis</name>
    <name type="common">ex Liu et al. 2021</name>
    <dbReference type="NCBI Taxonomy" id="2321404"/>
    <lineage>
        <taxon>Bacteria</taxon>
        <taxon>Bacillati</taxon>
        <taxon>Bacillota</taxon>
        <taxon>Clostridia</taxon>
        <taxon>Eubacteriales</taxon>
        <taxon>Oscillospiraceae</taxon>
        <taxon>Anaerotruncus</taxon>
    </lineage>
</organism>
<reference evidence="5 6" key="1">
    <citation type="submission" date="2018-10" db="EMBL/GenBank/DDBJ databases">
        <title>Anaerotruncus faecis sp. nov., isolated from human feces.</title>
        <authorList>
            <person name="Wang Y.-J."/>
        </authorList>
    </citation>
    <scope>NUCLEOTIDE SEQUENCE [LARGE SCALE GENOMIC DNA]</scope>
    <source>
        <strain evidence="5 6">22A2-44</strain>
    </source>
</reference>
<keyword evidence="6" id="KW-1185">Reference proteome</keyword>
<dbReference type="CDD" id="cd02440">
    <property type="entry name" value="AdoMet_MTases"/>
    <property type="match status" value="1"/>
</dbReference>
<dbReference type="AlphaFoldDB" id="A0A498CKN7"/>
<dbReference type="PANTHER" id="PTHR44942">
    <property type="entry name" value="METHYLTRANSF_11 DOMAIN-CONTAINING PROTEIN"/>
    <property type="match status" value="1"/>
</dbReference>